<name>A0A5N6TIY7_ASPAV</name>
<dbReference type="PROSITE" id="PS51143">
    <property type="entry name" value="MT_A70"/>
    <property type="match status" value="1"/>
</dbReference>
<organism evidence="3 4">
    <name type="scientific">Aspergillus avenaceus</name>
    <dbReference type="NCBI Taxonomy" id="36643"/>
    <lineage>
        <taxon>Eukaryota</taxon>
        <taxon>Fungi</taxon>
        <taxon>Dikarya</taxon>
        <taxon>Ascomycota</taxon>
        <taxon>Pezizomycotina</taxon>
        <taxon>Eurotiomycetes</taxon>
        <taxon>Eurotiomycetidae</taxon>
        <taxon>Eurotiales</taxon>
        <taxon>Aspergillaceae</taxon>
        <taxon>Aspergillus</taxon>
        <taxon>Aspergillus subgen. Circumdati</taxon>
    </lineage>
</organism>
<dbReference type="GO" id="GO:0003676">
    <property type="term" value="F:nucleic acid binding"/>
    <property type="evidence" value="ECO:0007669"/>
    <property type="project" value="InterPro"/>
</dbReference>
<sequence>MQESAILYRDFQNTIFLLDIPTSITLAQNISPVQLKSSANSEKSDFTTSILLTSPKPETKHLISSKALTSPHQVSNEPKTDSARAKVLQRIPSSERVLHGIIEPVVRAALDEIKGNLSSDVDWCLERITSKDYHGVTGARHEVAHRKRRRQHTDYHTTDECQFAFNESFTNLSSGARLAESSSTQSLCLGNPPLILSPGLNLFDSKSDLHNLVVQNPSLDHAVVKFSCRNDDLPESRSSEFHADTHYHAYNVPPLSSFILCTLPISPSPATSNIPTTPIPGLVPDQKFDLVLLDPPWTNRSVRRSGHYQTQSYSESDTLTQQIRDILRMHLDDSKPSPSIAAIWITNSAKARRMAYDAIHGAGLSVCEEWVWVKTTTHGDPIMPLDGLWRKPYEVLILGMRKGTRRETGSSDNGSITRRVIAAVPDVHSRKPNLREIFENIFFSESSGSARSESYTGYSALEVFARNLTAGWWALGNEAWKFNLEHWWVQEEN</sequence>
<dbReference type="EMBL" id="ML742271">
    <property type="protein sequence ID" value="KAE8146316.1"/>
    <property type="molecule type" value="Genomic_DNA"/>
</dbReference>
<dbReference type="Gene3D" id="3.40.50.150">
    <property type="entry name" value="Vaccinia Virus protein VP39"/>
    <property type="match status" value="1"/>
</dbReference>
<accession>A0A5N6TIY7</accession>
<dbReference type="InterPro" id="IPR029063">
    <property type="entry name" value="SAM-dependent_MTases_sf"/>
</dbReference>
<gene>
    <name evidence="3" type="ORF">BDV25DRAFT_143818</name>
</gene>
<dbReference type="InterPro" id="IPR002052">
    <property type="entry name" value="DNA_methylase_N6_adenine_CS"/>
</dbReference>
<dbReference type="Proteomes" id="UP000325780">
    <property type="component" value="Unassembled WGS sequence"/>
</dbReference>
<dbReference type="PANTHER" id="PTHR12829">
    <property type="entry name" value="N6-ADENOSINE-METHYLTRANSFERASE"/>
    <property type="match status" value="1"/>
</dbReference>
<dbReference type="AlphaFoldDB" id="A0A5N6TIY7"/>
<dbReference type="GO" id="GO:0005634">
    <property type="term" value="C:nucleus"/>
    <property type="evidence" value="ECO:0007669"/>
    <property type="project" value="TreeGrafter"/>
</dbReference>
<dbReference type="OrthoDB" id="61116at2759"/>
<evidence type="ECO:0000313" key="4">
    <source>
        <dbReference type="Proteomes" id="UP000325780"/>
    </source>
</evidence>
<keyword evidence="4" id="KW-1185">Reference proteome</keyword>
<comment type="similarity">
    <text evidence="1">Belongs to the MT-A70-like family.</text>
</comment>
<dbReference type="PROSITE" id="PS00092">
    <property type="entry name" value="N6_MTASE"/>
    <property type="match status" value="1"/>
</dbReference>
<dbReference type="SUPFAM" id="SSF53335">
    <property type="entry name" value="S-adenosyl-L-methionine-dependent methyltransferases"/>
    <property type="match status" value="1"/>
</dbReference>
<protein>
    <submittedName>
        <fullName evidence="3">MT-A70-domain-containing protein</fullName>
    </submittedName>
</protein>
<evidence type="ECO:0000313" key="3">
    <source>
        <dbReference type="EMBL" id="KAE8146316.1"/>
    </source>
</evidence>
<feature type="region of interest" description="Disordered" evidence="2">
    <location>
        <begin position="64"/>
        <end position="84"/>
    </location>
</feature>
<feature type="compositionally biased region" description="Polar residues" evidence="2">
    <location>
        <begin position="66"/>
        <end position="77"/>
    </location>
</feature>
<proteinExistence type="inferred from homology"/>
<evidence type="ECO:0000256" key="1">
    <source>
        <dbReference type="PROSITE-ProRule" id="PRU00489"/>
    </source>
</evidence>
<reference evidence="3 4" key="1">
    <citation type="submission" date="2019-04" db="EMBL/GenBank/DDBJ databases">
        <title>Friends and foes A comparative genomics study of 23 Aspergillus species from section Flavi.</title>
        <authorList>
            <consortium name="DOE Joint Genome Institute"/>
            <person name="Kjaerbolling I."/>
            <person name="Vesth T."/>
            <person name="Frisvad J.C."/>
            <person name="Nybo J.L."/>
            <person name="Theobald S."/>
            <person name="Kildgaard S."/>
            <person name="Isbrandt T."/>
            <person name="Kuo A."/>
            <person name="Sato A."/>
            <person name="Lyhne E.K."/>
            <person name="Kogle M.E."/>
            <person name="Wiebenga A."/>
            <person name="Kun R.S."/>
            <person name="Lubbers R.J."/>
            <person name="Makela M.R."/>
            <person name="Barry K."/>
            <person name="Chovatia M."/>
            <person name="Clum A."/>
            <person name="Daum C."/>
            <person name="Haridas S."/>
            <person name="He G."/>
            <person name="LaButti K."/>
            <person name="Lipzen A."/>
            <person name="Mondo S."/>
            <person name="Riley R."/>
            <person name="Salamov A."/>
            <person name="Simmons B.A."/>
            <person name="Magnuson J.K."/>
            <person name="Henrissat B."/>
            <person name="Mortensen U.H."/>
            <person name="Larsen T.O."/>
            <person name="Devries R.P."/>
            <person name="Grigoriev I.V."/>
            <person name="Machida M."/>
            <person name="Baker S.E."/>
            <person name="Andersen M.R."/>
        </authorList>
    </citation>
    <scope>NUCLEOTIDE SEQUENCE [LARGE SCALE GENOMIC DNA]</scope>
    <source>
        <strain evidence="3 4">IBT 18842</strain>
    </source>
</reference>
<dbReference type="GO" id="GO:0032259">
    <property type="term" value="P:methylation"/>
    <property type="evidence" value="ECO:0007669"/>
    <property type="project" value="InterPro"/>
</dbReference>
<dbReference type="InterPro" id="IPR007757">
    <property type="entry name" value="MT-A70-like"/>
</dbReference>
<dbReference type="PANTHER" id="PTHR12829:SF4">
    <property type="entry name" value="N(6)-ADENINE-SPECIFIC METHYLTRANSFERASE METTL4"/>
    <property type="match status" value="1"/>
</dbReference>
<dbReference type="GO" id="GO:0008168">
    <property type="term" value="F:methyltransferase activity"/>
    <property type="evidence" value="ECO:0007669"/>
    <property type="project" value="InterPro"/>
</dbReference>
<dbReference type="Pfam" id="PF05063">
    <property type="entry name" value="MT-A70"/>
    <property type="match status" value="1"/>
</dbReference>
<evidence type="ECO:0000256" key="2">
    <source>
        <dbReference type="SAM" id="MobiDB-lite"/>
    </source>
</evidence>